<gene>
    <name evidence="2" type="ORF">EYF80_065203</name>
</gene>
<evidence type="ECO:0000256" key="1">
    <source>
        <dbReference type="SAM" id="MobiDB-lite"/>
    </source>
</evidence>
<comment type="caution">
    <text evidence="2">The sequence shown here is derived from an EMBL/GenBank/DDBJ whole genome shotgun (WGS) entry which is preliminary data.</text>
</comment>
<feature type="region of interest" description="Disordered" evidence="1">
    <location>
        <begin position="150"/>
        <end position="169"/>
    </location>
</feature>
<accession>A0A4Z2E7D7</accession>
<proteinExistence type="predicted"/>
<feature type="compositionally biased region" description="Basic and acidic residues" evidence="1">
    <location>
        <begin position="107"/>
        <end position="121"/>
    </location>
</feature>
<dbReference type="EMBL" id="SRLO01014613">
    <property type="protein sequence ID" value="TNN24671.1"/>
    <property type="molecule type" value="Genomic_DNA"/>
</dbReference>
<evidence type="ECO:0000313" key="2">
    <source>
        <dbReference type="EMBL" id="TNN24671.1"/>
    </source>
</evidence>
<keyword evidence="3" id="KW-1185">Reference proteome</keyword>
<dbReference type="Proteomes" id="UP000314294">
    <property type="component" value="Unassembled WGS sequence"/>
</dbReference>
<organism evidence="2 3">
    <name type="scientific">Liparis tanakae</name>
    <name type="common">Tanaka's snailfish</name>
    <dbReference type="NCBI Taxonomy" id="230148"/>
    <lineage>
        <taxon>Eukaryota</taxon>
        <taxon>Metazoa</taxon>
        <taxon>Chordata</taxon>
        <taxon>Craniata</taxon>
        <taxon>Vertebrata</taxon>
        <taxon>Euteleostomi</taxon>
        <taxon>Actinopterygii</taxon>
        <taxon>Neopterygii</taxon>
        <taxon>Teleostei</taxon>
        <taxon>Neoteleostei</taxon>
        <taxon>Acanthomorphata</taxon>
        <taxon>Eupercaria</taxon>
        <taxon>Perciformes</taxon>
        <taxon>Cottioidei</taxon>
        <taxon>Cottales</taxon>
        <taxon>Liparidae</taxon>
        <taxon>Liparis</taxon>
    </lineage>
</organism>
<protein>
    <submittedName>
        <fullName evidence="2">Uncharacterized protein</fullName>
    </submittedName>
</protein>
<name>A0A4Z2E7D7_9TELE</name>
<sequence length="169" mass="18133">MYFLSGKRSGILILWKSWMHFSSSSSTDGFSLAGLFLLVLVSRELARRHGALLGGPVQGLDVGVGVRARLADAAADADRAADDRPLGGAGFRLAVGAGGGELVEGGRSSRREKRDGETKRDKLSRRAKKDKERGAEGRSAFVSDFHLEQSDGCCSRTREEPQRADGSLL</sequence>
<feature type="region of interest" description="Disordered" evidence="1">
    <location>
        <begin position="98"/>
        <end position="143"/>
    </location>
</feature>
<reference evidence="2 3" key="1">
    <citation type="submission" date="2019-03" db="EMBL/GenBank/DDBJ databases">
        <title>First draft genome of Liparis tanakae, snailfish: a comprehensive survey of snailfish specific genes.</title>
        <authorList>
            <person name="Kim W."/>
            <person name="Song I."/>
            <person name="Jeong J.-H."/>
            <person name="Kim D."/>
            <person name="Kim S."/>
            <person name="Ryu S."/>
            <person name="Song J.Y."/>
            <person name="Lee S.K."/>
        </authorList>
    </citation>
    <scope>NUCLEOTIDE SEQUENCE [LARGE SCALE GENOMIC DNA]</scope>
    <source>
        <tissue evidence="2">Muscle</tissue>
    </source>
</reference>
<evidence type="ECO:0000313" key="3">
    <source>
        <dbReference type="Proteomes" id="UP000314294"/>
    </source>
</evidence>
<dbReference type="AlphaFoldDB" id="A0A4Z2E7D7"/>